<reference evidence="2 3" key="1">
    <citation type="submission" date="2021-06" db="EMBL/GenBank/DDBJ databases">
        <authorList>
            <person name="Palmer J.M."/>
        </authorList>
    </citation>
    <scope>NUCLEOTIDE SEQUENCE [LARGE SCALE GENOMIC DNA]</scope>
    <source>
        <strain evidence="2 3">XR_2019</strain>
        <tissue evidence="2">Muscle</tissue>
    </source>
</reference>
<feature type="transmembrane region" description="Helical" evidence="1">
    <location>
        <begin position="99"/>
        <end position="119"/>
    </location>
</feature>
<protein>
    <submittedName>
        <fullName evidence="2">Uncharacterized protein</fullName>
    </submittedName>
</protein>
<dbReference type="Proteomes" id="UP001444071">
    <property type="component" value="Unassembled WGS sequence"/>
</dbReference>
<name>A0ABV0W4K8_9TELE</name>
<keyword evidence="3" id="KW-1185">Reference proteome</keyword>
<evidence type="ECO:0000313" key="3">
    <source>
        <dbReference type="Proteomes" id="UP001444071"/>
    </source>
</evidence>
<keyword evidence="1" id="KW-1133">Transmembrane helix</keyword>
<proteinExistence type="predicted"/>
<evidence type="ECO:0000256" key="1">
    <source>
        <dbReference type="SAM" id="Phobius"/>
    </source>
</evidence>
<dbReference type="EMBL" id="JAHRIM010024850">
    <property type="protein sequence ID" value="MEQ2263903.1"/>
    <property type="molecule type" value="Genomic_DNA"/>
</dbReference>
<evidence type="ECO:0000313" key="2">
    <source>
        <dbReference type="EMBL" id="MEQ2263903.1"/>
    </source>
</evidence>
<gene>
    <name evidence="2" type="ORF">XENORESO_015095</name>
</gene>
<accession>A0ABV0W4K8</accession>
<keyword evidence="1" id="KW-0812">Transmembrane</keyword>
<keyword evidence="1" id="KW-0472">Membrane</keyword>
<sequence length="123" mass="14021">MHILLLTDYNRNRPGTSGCNVGDVKFQICTLTKALDWSTAHLLGYLYCHVPAQHHTLQPPRLPQQRLHTRASSVGLMSCGTRYSPHPSSWFLFQTKTYYAYYSSYTAVMFAPMSLLNYINLSS</sequence>
<comment type="caution">
    <text evidence="2">The sequence shown here is derived from an EMBL/GenBank/DDBJ whole genome shotgun (WGS) entry which is preliminary data.</text>
</comment>
<organism evidence="2 3">
    <name type="scientific">Xenotaenia resolanae</name>
    <dbReference type="NCBI Taxonomy" id="208358"/>
    <lineage>
        <taxon>Eukaryota</taxon>
        <taxon>Metazoa</taxon>
        <taxon>Chordata</taxon>
        <taxon>Craniata</taxon>
        <taxon>Vertebrata</taxon>
        <taxon>Euteleostomi</taxon>
        <taxon>Actinopterygii</taxon>
        <taxon>Neopterygii</taxon>
        <taxon>Teleostei</taxon>
        <taxon>Neoteleostei</taxon>
        <taxon>Acanthomorphata</taxon>
        <taxon>Ovalentaria</taxon>
        <taxon>Atherinomorphae</taxon>
        <taxon>Cyprinodontiformes</taxon>
        <taxon>Goodeidae</taxon>
        <taxon>Xenotaenia</taxon>
    </lineage>
</organism>